<evidence type="ECO:0000259" key="4">
    <source>
        <dbReference type="Pfam" id="PF05065"/>
    </source>
</evidence>
<dbReference type="InterPro" id="IPR024455">
    <property type="entry name" value="Phage_capsid"/>
</dbReference>
<evidence type="ECO:0000256" key="1">
    <source>
        <dbReference type="ARBA" id="ARBA00004328"/>
    </source>
</evidence>
<evidence type="ECO:0000256" key="3">
    <source>
        <dbReference type="SAM" id="MobiDB-lite"/>
    </source>
</evidence>
<evidence type="ECO:0000313" key="5">
    <source>
        <dbReference type="EMBL" id="DAF64428.1"/>
    </source>
</evidence>
<feature type="compositionally biased region" description="Basic and acidic residues" evidence="3">
    <location>
        <begin position="62"/>
        <end position="76"/>
    </location>
</feature>
<dbReference type="NCBIfam" id="TIGR01554">
    <property type="entry name" value="major_cap_HK97"/>
    <property type="match status" value="1"/>
</dbReference>
<feature type="domain" description="Phage capsid-like C-terminal" evidence="4">
    <location>
        <begin position="110"/>
        <end position="356"/>
    </location>
</feature>
<keyword evidence="2" id="KW-0946">Virion</keyword>
<proteinExistence type="predicted"/>
<dbReference type="EMBL" id="BK032860">
    <property type="protein sequence ID" value="DAF64428.1"/>
    <property type="molecule type" value="Genomic_DNA"/>
</dbReference>
<dbReference type="GO" id="GO:0044423">
    <property type="term" value="C:virion component"/>
    <property type="evidence" value="ECO:0007669"/>
    <property type="project" value="UniProtKB-KW"/>
</dbReference>
<name>A0A8S5TMR7_9CAUD</name>
<organism evidence="5">
    <name type="scientific">Siphoviridae sp. cttaA39</name>
    <dbReference type="NCBI Taxonomy" id="2827960"/>
    <lineage>
        <taxon>Viruses</taxon>
        <taxon>Duplodnaviria</taxon>
        <taxon>Heunggongvirae</taxon>
        <taxon>Uroviricota</taxon>
        <taxon>Caudoviricetes</taxon>
    </lineage>
</organism>
<protein>
    <submittedName>
        <fullName evidence="5">Major capsid protein</fullName>
    </submittedName>
</protein>
<dbReference type="Pfam" id="PF05065">
    <property type="entry name" value="Phage_capsid"/>
    <property type="match status" value="1"/>
</dbReference>
<reference evidence="5" key="1">
    <citation type="journal article" date="2021" name="Proc. Natl. Acad. Sci. U.S.A.">
        <title>A Catalog of Tens of Thousands of Viruses from Human Metagenomes Reveals Hidden Associations with Chronic Diseases.</title>
        <authorList>
            <person name="Tisza M.J."/>
            <person name="Buck C.B."/>
        </authorList>
    </citation>
    <scope>NUCLEOTIDE SEQUENCE</scope>
    <source>
        <strain evidence="5">CttaA39</strain>
    </source>
</reference>
<evidence type="ECO:0000256" key="2">
    <source>
        <dbReference type="ARBA" id="ARBA00022844"/>
    </source>
</evidence>
<dbReference type="SUPFAM" id="SSF56563">
    <property type="entry name" value="Major capsid protein gp5"/>
    <property type="match status" value="1"/>
</dbReference>
<dbReference type="InterPro" id="IPR054612">
    <property type="entry name" value="Phage_capsid-like_C"/>
</dbReference>
<comment type="subcellular location">
    <subcellularLocation>
        <location evidence="1">Virion</location>
    </subcellularLocation>
</comment>
<feature type="region of interest" description="Disordered" evidence="3">
    <location>
        <begin position="48"/>
        <end position="76"/>
    </location>
</feature>
<feature type="compositionally biased region" description="Acidic residues" evidence="3">
    <location>
        <begin position="48"/>
        <end position="61"/>
    </location>
</feature>
<sequence>MKKIDELLRQKENLKGEVRTLMGENKIDEAESKMAEVRMLDKQIALEQELDEEEEREVEQELETRKNNEKGGDNMDKNLEYRAISKYLAGKELTQEERTSVNLGNSGAILPEGFINQVEVLRKGFPSLKQYCHVIPVKTNTGKMPISEGVTNRKLAKLSTDTEMVKEMITTKPIEYAVEDYGKIIPVENSVLEDAGVDFYNSVLAPEFAECEVGSENDEIITLLKANKTEFEGTDYKAIAKCINTKVVPSLQAGLVIITNQDGYDYLDQLVDGNGRPALSDSLAVEGGKTYKGKEVIVLANEDLPNNSDKVPFYIVNLRALVKFFDRKAIEVAKSTEAGFTLNQTFVRLVKRFDVVKGDTRACFLVEITPVA</sequence>
<accession>A0A8S5TMR7</accession>